<dbReference type="Gene3D" id="3.30.200.20">
    <property type="entry name" value="Phosphorylase Kinase, domain 1"/>
    <property type="match status" value="1"/>
</dbReference>
<organism evidence="10 11">
    <name type="scientific">Clavelina lepadiformis</name>
    <name type="common">Light-bulb sea squirt</name>
    <name type="synonym">Ascidia lepadiformis</name>
    <dbReference type="NCBI Taxonomy" id="159417"/>
    <lineage>
        <taxon>Eukaryota</taxon>
        <taxon>Metazoa</taxon>
        <taxon>Chordata</taxon>
        <taxon>Tunicata</taxon>
        <taxon>Ascidiacea</taxon>
        <taxon>Aplousobranchia</taxon>
        <taxon>Clavelinidae</taxon>
        <taxon>Clavelina</taxon>
    </lineage>
</organism>
<dbReference type="PANTHER" id="PTHR24342">
    <property type="entry name" value="SERINE/THREONINE-PROTEIN KINASE 17"/>
    <property type="match status" value="1"/>
</dbReference>
<dbReference type="Proteomes" id="UP001642483">
    <property type="component" value="Unassembled WGS sequence"/>
</dbReference>
<evidence type="ECO:0000256" key="7">
    <source>
        <dbReference type="RuleBase" id="RU000304"/>
    </source>
</evidence>
<comment type="caution">
    <text evidence="10">The sequence shown here is derived from an EMBL/GenBank/DDBJ whole genome shotgun (WGS) entry which is preliminary data.</text>
</comment>
<evidence type="ECO:0000256" key="8">
    <source>
        <dbReference type="SAM" id="MobiDB-lite"/>
    </source>
</evidence>
<evidence type="ECO:0000313" key="11">
    <source>
        <dbReference type="Proteomes" id="UP001642483"/>
    </source>
</evidence>
<protein>
    <recommendedName>
        <fullName evidence="9">Protein kinase domain-containing protein</fullName>
    </recommendedName>
</protein>
<accession>A0ABP0GVW2</accession>
<dbReference type="InterPro" id="IPR008271">
    <property type="entry name" value="Ser/Thr_kinase_AS"/>
</dbReference>
<dbReference type="SUPFAM" id="SSF56112">
    <property type="entry name" value="Protein kinase-like (PK-like)"/>
    <property type="match status" value="1"/>
</dbReference>
<feature type="region of interest" description="Disordered" evidence="8">
    <location>
        <begin position="375"/>
        <end position="427"/>
    </location>
</feature>
<comment type="similarity">
    <text evidence="7">Belongs to the protein kinase superfamily.</text>
</comment>
<keyword evidence="5 6" id="KW-0067">ATP-binding</keyword>
<dbReference type="Pfam" id="PF00069">
    <property type="entry name" value="Pkinase"/>
    <property type="match status" value="1"/>
</dbReference>
<feature type="domain" description="Protein kinase" evidence="9">
    <location>
        <begin position="29"/>
        <end position="288"/>
    </location>
</feature>
<evidence type="ECO:0000256" key="5">
    <source>
        <dbReference type="ARBA" id="ARBA00022840"/>
    </source>
</evidence>
<dbReference type="InterPro" id="IPR017441">
    <property type="entry name" value="Protein_kinase_ATP_BS"/>
</dbReference>
<keyword evidence="4" id="KW-0418">Kinase</keyword>
<evidence type="ECO:0000256" key="6">
    <source>
        <dbReference type="PROSITE-ProRule" id="PRU10141"/>
    </source>
</evidence>
<evidence type="ECO:0000259" key="9">
    <source>
        <dbReference type="PROSITE" id="PS50011"/>
    </source>
</evidence>
<evidence type="ECO:0000256" key="2">
    <source>
        <dbReference type="ARBA" id="ARBA00022679"/>
    </source>
</evidence>
<reference evidence="10 11" key="1">
    <citation type="submission" date="2024-02" db="EMBL/GenBank/DDBJ databases">
        <authorList>
            <person name="Daric V."/>
            <person name="Darras S."/>
        </authorList>
    </citation>
    <scope>NUCLEOTIDE SEQUENCE [LARGE SCALE GENOMIC DNA]</scope>
</reference>
<keyword evidence="3 6" id="KW-0547">Nucleotide-binding</keyword>
<dbReference type="Gene3D" id="1.10.510.10">
    <property type="entry name" value="Transferase(Phosphotransferase) domain 1"/>
    <property type="match status" value="1"/>
</dbReference>
<proteinExistence type="inferred from homology"/>
<dbReference type="InterPro" id="IPR011009">
    <property type="entry name" value="Kinase-like_dom_sf"/>
</dbReference>
<evidence type="ECO:0000256" key="3">
    <source>
        <dbReference type="ARBA" id="ARBA00022741"/>
    </source>
</evidence>
<dbReference type="PROSITE" id="PS00107">
    <property type="entry name" value="PROTEIN_KINASE_ATP"/>
    <property type="match status" value="1"/>
</dbReference>
<sequence length="498" mass="56024">MSVPSPTKRLGSISDVQSIIHKESWQDHFIVEDTIGRGKFAVVKTCIEKETQRRFAAKCIRKRRHCRDCTQDILHEIAVLELSESHPHLIDLHRVYESASEFVLILEYAAGGEIFDYCIGVKDKFSEATTRRLFHQILQAVSFLHSNNIAHLDLKPQNILLTEEGIEGDIKIVDFGLSKHIAKNIEIREILGTPDYVAPEVLNFEPINTSTDIWSLGVVCYVMLTGVSPFLGETKNETLMNVTTGSIDFPDELFNGKHSACKDMIWKMLQREPTERITAEEILKHPWVSGHVSPKTSIRSPVTPCHLENGDSVFFENNFLTYEKDGSAIESAKSIHLAENEVKPETVVNGLRLDGKNSQTKENQETIDINGNICTSPMPMTKASTAPPVSLLSHHSTSESSQVSAVVARTSEDKENSSLNSSLNSEKSRYEIREEVGLFCSMHTVDCRQCGCKLDDMHIEITSLRKRRKFDPTSHHTSTHIEYNLACVDILEPKKKLP</sequence>
<keyword evidence="2" id="KW-0808">Transferase</keyword>
<dbReference type="PANTHER" id="PTHR24342:SF12">
    <property type="entry name" value="DEATH-ASSOCIATED PROTEIN KINASE RELATED"/>
    <property type="match status" value="1"/>
</dbReference>
<keyword evidence="1 7" id="KW-0723">Serine/threonine-protein kinase</keyword>
<evidence type="ECO:0000256" key="4">
    <source>
        <dbReference type="ARBA" id="ARBA00022777"/>
    </source>
</evidence>
<evidence type="ECO:0000313" key="10">
    <source>
        <dbReference type="EMBL" id="CAK8694939.1"/>
    </source>
</evidence>
<name>A0ABP0GVW2_CLALP</name>
<dbReference type="SMART" id="SM00220">
    <property type="entry name" value="S_TKc"/>
    <property type="match status" value="1"/>
</dbReference>
<feature type="binding site" evidence="6">
    <location>
        <position position="62"/>
    </location>
    <ligand>
        <name>ATP</name>
        <dbReference type="ChEBI" id="CHEBI:30616"/>
    </ligand>
</feature>
<feature type="compositionally biased region" description="Low complexity" evidence="8">
    <location>
        <begin position="389"/>
        <end position="408"/>
    </location>
</feature>
<keyword evidence="11" id="KW-1185">Reference proteome</keyword>
<dbReference type="PROSITE" id="PS00108">
    <property type="entry name" value="PROTEIN_KINASE_ST"/>
    <property type="match status" value="1"/>
</dbReference>
<dbReference type="PROSITE" id="PS50011">
    <property type="entry name" value="PROTEIN_KINASE_DOM"/>
    <property type="match status" value="1"/>
</dbReference>
<dbReference type="InterPro" id="IPR000719">
    <property type="entry name" value="Prot_kinase_dom"/>
</dbReference>
<dbReference type="EMBL" id="CAWYQH010000141">
    <property type="protein sequence ID" value="CAK8694939.1"/>
    <property type="molecule type" value="Genomic_DNA"/>
</dbReference>
<gene>
    <name evidence="10" type="ORF">CVLEPA_LOCUS28262</name>
</gene>
<evidence type="ECO:0000256" key="1">
    <source>
        <dbReference type="ARBA" id="ARBA00022527"/>
    </source>
</evidence>